<evidence type="ECO:0000256" key="2">
    <source>
        <dbReference type="SAM" id="Phobius"/>
    </source>
</evidence>
<comment type="caution">
    <text evidence="4">The sequence shown here is derived from an EMBL/GenBank/DDBJ whole genome shotgun (WGS) entry which is preliminary data.</text>
</comment>
<dbReference type="InterPro" id="IPR050882">
    <property type="entry name" value="Prepilin_peptidase/N-MTase"/>
</dbReference>
<dbReference type="Pfam" id="PF01478">
    <property type="entry name" value="Peptidase_A24"/>
    <property type="match status" value="1"/>
</dbReference>
<accession>A0ABS2N3C0</accession>
<sequence>MLINILLFIILLTCVITDLKSRKIYNHVIFPSLVLALLFHFFTGGFSGLGHSLLGLLTGFAILLIPYLMGGMGAGDVKLLAVIGAIKGVSFVLAAAVYMAIIGAAIGLAIMLFRRGAFQRMRVLVYSLCGMKYGVKIFPSQESLQATYPYGVAIAGGTMMAFFVNGVQFL</sequence>
<name>A0ABS2N3C0_9BACI</name>
<keyword evidence="4" id="KW-0378">Hydrolase</keyword>
<feature type="transmembrane region" description="Helical" evidence="2">
    <location>
        <begin position="89"/>
        <end position="113"/>
    </location>
</feature>
<reference evidence="4 5" key="1">
    <citation type="submission" date="2021-01" db="EMBL/GenBank/DDBJ databases">
        <title>Genomic Encyclopedia of Type Strains, Phase IV (KMG-IV): sequencing the most valuable type-strain genomes for metagenomic binning, comparative biology and taxonomic classification.</title>
        <authorList>
            <person name="Goeker M."/>
        </authorList>
    </citation>
    <scope>NUCLEOTIDE SEQUENCE [LARGE SCALE GENOMIC DNA]</scope>
    <source>
        <strain evidence="4 5">DSM 23711</strain>
    </source>
</reference>
<dbReference type="Proteomes" id="UP001296943">
    <property type="component" value="Unassembled WGS sequence"/>
</dbReference>
<keyword evidence="2" id="KW-0472">Membrane</keyword>
<keyword evidence="2" id="KW-1133">Transmembrane helix</keyword>
<organism evidence="4 5">
    <name type="scientific">Aquibacillus albus</name>
    <dbReference type="NCBI Taxonomy" id="1168171"/>
    <lineage>
        <taxon>Bacteria</taxon>
        <taxon>Bacillati</taxon>
        <taxon>Bacillota</taxon>
        <taxon>Bacilli</taxon>
        <taxon>Bacillales</taxon>
        <taxon>Bacillaceae</taxon>
        <taxon>Aquibacillus</taxon>
    </lineage>
</organism>
<dbReference type="RefSeq" id="WP_204501145.1">
    <property type="nucleotide sequence ID" value="NZ_JAFBDR010000019.1"/>
</dbReference>
<dbReference type="PANTHER" id="PTHR30487">
    <property type="entry name" value="TYPE 4 PREPILIN-LIKE PROTEINS LEADER PEPTIDE-PROCESSING ENZYME"/>
    <property type="match status" value="1"/>
</dbReference>
<evidence type="ECO:0000256" key="1">
    <source>
        <dbReference type="ARBA" id="ARBA00005801"/>
    </source>
</evidence>
<dbReference type="InterPro" id="IPR000045">
    <property type="entry name" value="Prepilin_IV_endopep_pep"/>
</dbReference>
<proteinExistence type="inferred from homology"/>
<dbReference type="GO" id="GO:0004190">
    <property type="term" value="F:aspartic-type endopeptidase activity"/>
    <property type="evidence" value="ECO:0007669"/>
    <property type="project" value="UniProtKB-EC"/>
</dbReference>
<keyword evidence="2" id="KW-0812">Transmembrane</keyword>
<feature type="transmembrane region" description="Helical" evidence="2">
    <location>
        <begin position="53"/>
        <end position="69"/>
    </location>
</feature>
<feature type="domain" description="Prepilin type IV endopeptidase peptidase" evidence="3">
    <location>
        <begin position="5"/>
        <end position="108"/>
    </location>
</feature>
<dbReference type="EMBL" id="JAFBDR010000019">
    <property type="protein sequence ID" value="MBM7572612.1"/>
    <property type="molecule type" value="Genomic_DNA"/>
</dbReference>
<keyword evidence="5" id="KW-1185">Reference proteome</keyword>
<comment type="similarity">
    <text evidence="1">Belongs to the peptidase A24 family.</text>
</comment>
<dbReference type="EC" id="3.4.23.43" evidence="4"/>
<dbReference type="PANTHER" id="PTHR30487:SF0">
    <property type="entry name" value="PREPILIN LEADER PEPTIDASE_N-METHYLTRANSFERASE-RELATED"/>
    <property type="match status" value="1"/>
</dbReference>
<evidence type="ECO:0000313" key="5">
    <source>
        <dbReference type="Proteomes" id="UP001296943"/>
    </source>
</evidence>
<dbReference type="Gene3D" id="1.20.120.1220">
    <property type="match status" value="1"/>
</dbReference>
<gene>
    <name evidence="4" type="ORF">JOC48_003143</name>
</gene>
<feature type="transmembrane region" description="Helical" evidence="2">
    <location>
        <begin position="27"/>
        <end position="46"/>
    </location>
</feature>
<evidence type="ECO:0000259" key="3">
    <source>
        <dbReference type="Pfam" id="PF01478"/>
    </source>
</evidence>
<protein>
    <submittedName>
        <fullName evidence="4">Prepilin peptidase CpaA</fullName>
        <ecNumber evidence="4">3.4.23.43</ecNumber>
    </submittedName>
</protein>
<evidence type="ECO:0000313" key="4">
    <source>
        <dbReference type="EMBL" id="MBM7572612.1"/>
    </source>
</evidence>